<proteinExistence type="predicted"/>
<reference evidence="1 2" key="1">
    <citation type="journal article" date="2016" name="C (Basel)">
        <title>Selective Growth of and Electricity Production by Marine Exoelectrogenic Bacteria in Self-Aggregated Hydrogel of Microbially Reduced Graphene Oxide.</title>
        <authorList>
            <person name="Yoshida N."/>
            <person name="Goto Y."/>
            <person name="Miyata Y."/>
        </authorList>
    </citation>
    <scope>NUCLEOTIDE SEQUENCE [LARGE SCALE GENOMIC DNA]</scope>
    <source>
        <strain evidence="1 2">NIT-T3</strain>
    </source>
</reference>
<evidence type="ECO:0000313" key="2">
    <source>
        <dbReference type="Proteomes" id="UP001319827"/>
    </source>
</evidence>
<protein>
    <recommendedName>
        <fullName evidence="3">Rhamnosyltransferase</fullName>
    </recommendedName>
</protein>
<keyword evidence="2" id="KW-1185">Reference proteome</keyword>
<gene>
    <name evidence="1" type="ORF">DESUT3_22470</name>
</gene>
<evidence type="ECO:0000313" key="1">
    <source>
        <dbReference type="EMBL" id="BCR05178.1"/>
    </source>
</evidence>
<dbReference type="EMBL" id="AP024355">
    <property type="protein sequence ID" value="BCR05178.1"/>
    <property type="molecule type" value="Genomic_DNA"/>
</dbReference>
<sequence>MAAKMILAGWKIAYCAEAQVYHSHNYNFRQEFQRYFDIGVFHAREPWVRERFGGAEGEGLRFLKSEMKYLAAKAPWLIPSALIRTPIRYLGFRAGLAEKLLPVAVKRRLSMQKAFWGKEL</sequence>
<accession>A0ABM8HT91</accession>
<organism evidence="1 2">
    <name type="scientific">Desulfuromonas versatilis</name>
    <dbReference type="NCBI Taxonomy" id="2802975"/>
    <lineage>
        <taxon>Bacteria</taxon>
        <taxon>Pseudomonadati</taxon>
        <taxon>Thermodesulfobacteriota</taxon>
        <taxon>Desulfuromonadia</taxon>
        <taxon>Desulfuromonadales</taxon>
        <taxon>Desulfuromonadaceae</taxon>
        <taxon>Desulfuromonas</taxon>
    </lineage>
</organism>
<dbReference type="Proteomes" id="UP001319827">
    <property type="component" value="Chromosome"/>
</dbReference>
<evidence type="ECO:0008006" key="3">
    <source>
        <dbReference type="Google" id="ProtNLM"/>
    </source>
</evidence>
<name>A0ABM8HT91_9BACT</name>
<reference evidence="1 2" key="2">
    <citation type="journal article" date="2021" name="Int. J. Syst. Evol. Microbiol.">
        <title>Isolation and Polyphasic Characterization of Desulfuromonas versatilis sp. Nov., an Electrogenic Bacteria Capable of Versatile Metabolism Isolated from a Graphene Oxide-Reducing Enrichment Culture.</title>
        <authorList>
            <person name="Xie L."/>
            <person name="Yoshida N."/>
            <person name="Ishii S."/>
            <person name="Meng L."/>
        </authorList>
    </citation>
    <scope>NUCLEOTIDE SEQUENCE [LARGE SCALE GENOMIC DNA]</scope>
    <source>
        <strain evidence="1 2">NIT-T3</strain>
    </source>
</reference>